<organism evidence="1 2">
    <name type="scientific">Austropuccinia psidii MF-1</name>
    <dbReference type="NCBI Taxonomy" id="1389203"/>
    <lineage>
        <taxon>Eukaryota</taxon>
        <taxon>Fungi</taxon>
        <taxon>Dikarya</taxon>
        <taxon>Basidiomycota</taxon>
        <taxon>Pucciniomycotina</taxon>
        <taxon>Pucciniomycetes</taxon>
        <taxon>Pucciniales</taxon>
        <taxon>Sphaerophragmiaceae</taxon>
        <taxon>Austropuccinia</taxon>
    </lineage>
</organism>
<protein>
    <submittedName>
        <fullName evidence="1">Uncharacterized protein</fullName>
    </submittedName>
</protein>
<comment type="caution">
    <text evidence="1">The sequence shown here is derived from an EMBL/GenBank/DDBJ whole genome shotgun (WGS) entry which is preliminary data.</text>
</comment>
<evidence type="ECO:0000313" key="1">
    <source>
        <dbReference type="EMBL" id="MBW0580756.1"/>
    </source>
</evidence>
<sequence>MRYSFLGPFTITILVGENTMEDKLTEELSRKHTVFPVSLVKPYHHTGVDRFYSRKKSHIPQDIVKVEDFPMPVKKILKSRKIRINENHHRHYFARLKNQTSDKDKW</sequence>
<dbReference type="OrthoDB" id="3929326at2759"/>
<dbReference type="Proteomes" id="UP000765509">
    <property type="component" value="Unassembled WGS sequence"/>
</dbReference>
<dbReference type="EMBL" id="AVOT02108305">
    <property type="protein sequence ID" value="MBW0580756.1"/>
    <property type="molecule type" value="Genomic_DNA"/>
</dbReference>
<name>A0A9Q3KHP9_9BASI</name>
<evidence type="ECO:0000313" key="2">
    <source>
        <dbReference type="Proteomes" id="UP000765509"/>
    </source>
</evidence>
<keyword evidence="2" id="KW-1185">Reference proteome</keyword>
<gene>
    <name evidence="1" type="ORF">O181_120471</name>
</gene>
<reference evidence="1" key="1">
    <citation type="submission" date="2021-03" db="EMBL/GenBank/DDBJ databases">
        <title>Draft genome sequence of rust myrtle Austropuccinia psidii MF-1, a brazilian biotype.</title>
        <authorList>
            <person name="Quecine M.C."/>
            <person name="Pachon D.M.R."/>
            <person name="Bonatelli M.L."/>
            <person name="Correr F.H."/>
            <person name="Franceschini L.M."/>
            <person name="Leite T.F."/>
            <person name="Margarido G.R.A."/>
            <person name="Almeida C.A."/>
            <person name="Ferrarezi J.A."/>
            <person name="Labate C.A."/>
        </authorList>
    </citation>
    <scope>NUCLEOTIDE SEQUENCE</scope>
    <source>
        <strain evidence="1">MF-1</strain>
    </source>
</reference>
<accession>A0A9Q3KHP9</accession>
<dbReference type="AlphaFoldDB" id="A0A9Q3KHP9"/>
<proteinExistence type="predicted"/>